<dbReference type="SUPFAM" id="SSF53067">
    <property type="entry name" value="Actin-like ATPase domain"/>
    <property type="match status" value="1"/>
</dbReference>
<dbReference type="InterPro" id="IPR043129">
    <property type="entry name" value="ATPase_NBD"/>
</dbReference>
<reference evidence="4" key="1">
    <citation type="journal article" date="2020" name="New Phytol.">
        <title>Comparative genomics reveals dynamic genome evolution in host specialist ectomycorrhizal fungi.</title>
        <authorList>
            <person name="Lofgren L.A."/>
            <person name="Nguyen N.H."/>
            <person name="Vilgalys R."/>
            <person name="Ruytinx J."/>
            <person name="Liao H.L."/>
            <person name="Branco S."/>
            <person name="Kuo A."/>
            <person name="LaButti K."/>
            <person name="Lipzen A."/>
            <person name="Andreopoulos W."/>
            <person name="Pangilinan J."/>
            <person name="Riley R."/>
            <person name="Hundley H."/>
            <person name="Na H."/>
            <person name="Barry K."/>
            <person name="Grigoriev I.V."/>
            <person name="Stajich J.E."/>
            <person name="Kennedy P.G."/>
        </authorList>
    </citation>
    <scope>NUCLEOTIDE SEQUENCE</scope>
    <source>
        <strain evidence="4">FC423</strain>
    </source>
</reference>
<evidence type="ECO:0000313" key="5">
    <source>
        <dbReference type="Proteomes" id="UP000823399"/>
    </source>
</evidence>
<comment type="caution">
    <text evidence="4">The sequence shown here is derived from an EMBL/GenBank/DDBJ whole genome shotgun (WGS) entry which is preliminary data.</text>
</comment>
<keyword evidence="2" id="KW-0547">Nucleotide-binding</keyword>
<dbReference type="Gene3D" id="3.30.420.40">
    <property type="match status" value="1"/>
</dbReference>
<dbReference type="InterPro" id="IPR013126">
    <property type="entry name" value="Hsp_70_fam"/>
</dbReference>
<dbReference type="RefSeq" id="XP_041287613.1">
    <property type="nucleotide sequence ID" value="XM_041442212.1"/>
</dbReference>
<dbReference type="PANTHER" id="PTHR19375">
    <property type="entry name" value="HEAT SHOCK PROTEIN 70KDA"/>
    <property type="match status" value="1"/>
</dbReference>
<dbReference type="FunFam" id="3.30.420.40:FF:000028">
    <property type="entry name" value="heat shock 70 kDa protein-like"/>
    <property type="match status" value="1"/>
</dbReference>
<evidence type="ECO:0000256" key="2">
    <source>
        <dbReference type="ARBA" id="ARBA00022741"/>
    </source>
</evidence>
<proteinExistence type="inferred from homology"/>
<protein>
    <recommendedName>
        <fullName evidence="6">Heat shock protein 70</fullName>
    </recommendedName>
</protein>
<dbReference type="GeneID" id="64704471"/>
<dbReference type="Pfam" id="PF00012">
    <property type="entry name" value="HSP70"/>
    <property type="match status" value="1"/>
</dbReference>
<gene>
    <name evidence="4" type="ORF">F5147DRAFT_778960</name>
</gene>
<organism evidence="4 5">
    <name type="scientific">Suillus discolor</name>
    <dbReference type="NCBI Taxonomy" id="1912936"/>
    <lineage>
        <taxon>Eukaryota</taxon>
        <taxon>Fungi</taxon>
        <taxon>Dikarya</taxon>
        <taxon>Basidiomycota</taxon>
        <taxon>Agaricomycotina</taxon>
        <taxon>Agaricomycetes</taxon>
        <taxon>Agaricomycetidae</taxon>
        <taxon>Boletales</taxon>
        <taxon>Suillineae</taxon>
        <taxon>Suillaceae</taxon>
        <taxon>Suillus</taxon>
    </lineage>
</organism>
<dbReference type="AlphaFoldDB" id="A0A9P7EXK9"/>
<keyword evidence="5" id="KW-1185">Reference proteome</keyword>
<evidence type="ECO:0000313" key="4">
    <source>
        <dbReference type="EMBL" id="KAG2094651.1"/>
    </source>
</evidence>
<name>A0A9P7EXK9_9AGAM</name>
<dbReference type="Proteomes" id="UP000823399">
    <property type="component" value="Unassembled WGS sequence"/>
</dbReference>
<dbReference type="OrthoDB" id="2401965at2759"/>
<keyword evidence="3" id="KW-0067">ATP-binding</keyword>
<evidence type="ECO:0000256" key="3">
    <source>
        <dbReference type="ARBA" id="ARBA00022840"/>
    </source>
</evidence>
<comment type="similarity">
    <text evidence="1">Belongs to the heat shock protein 70 family.</text>
</comment>
<dbReference type="GO" id="GO:0005524">
    <property type="term" value="F:ATP binding"/>
    <property type="evidence" value="ECO:0007669"/>
    <property type="project" value="UniProtKB-KW"/>
</dbReference>
<accession>A0A9P7EXK9</accession>
<evidence type="ECO:0008006" key="6">
    <source>
        <dbReference type="Google" id="ProtNLM"/>
    </source>
</evidence>
<dbReference type="GO" id="GO:0140662">
    <property type="term" value="F:ATP-dependent protein folding chaperone"/>
    <property type="evidence" value="ECO:0007669"/>
    <property type="project" value="InterPro"/>
</dbReference>
<evidence type="ECO:0000256" key="1">
    <source>
        <dbReference type="ARBA" id="ARBA00007381"/>
    </source>
</evidence>
<dbReference type="EMBL" id="JABBWM010000078">
    <property type="protein sequence ID" value="KAG2094651.1"/>
    <property type="molecule type" value="Genomic_DNA"/>
</dbReference>
<sequence>MKETAKSYLGYNISDTIITIPAYCDNSQRQATKDADTISRMNVLRVSDAAQNQAAMSPYKIVSDAEIQSDIKHFPQCQS</sequence>